<evidence type="ECO:0000256" key="6">
    <source>
        <dbReference type="SAM" id="MobiDB-lite"/>
    </source>
</evidence>
<dbReference type="STRING" id="52904.ENSSMAP00000002963"/>
<comment type="similarity">
    <text evidence="2 5">Belongs to the CMC family.</text>
</comment>
<evidence type="ECO:0000256" key="1">
    <source>
        <dbReference type="ARBA" id="ARBA00004173"/>
    </source>
</evidence>
<dbReference type="GO" id="GO:0005739">
    <property type="term" value="C:mitochondrion"/>
    <property type="evidence" value="ECO:0007669"/>
    <property type="project" value="UniProtKB-SubCell"/>
</dbReference>
<evidence type="ECO:0000256" key="5">
    <source>
        <dbReference type="RuleBase" id="RU364104"/>
    </source>
</evidence>
<evidence type="ECO:0000313" key="7">
    <source>
        <dbReference type="EMBL" id="AWP01677.1"/>
    </source>
</evidence>
<name>A0A2U9BCH9_SCOMX</name>
<keyword evidence="8" id="KW-1185">Reference proteome</keyword>
<dbReference type="PROSITE" id="PS51808">
    <property type="entry name" value="CHCH"/>
    <property type="match status" value="1"/>
</dbReference>
<dbReference type="PANTHER" id="PTHR22977">
    <property type="entry name" value="COX ASSEMBLY MITOCHONDRIAL PROTEIN"/>
    <property type="match status" value="1"/>
</dbReference>
<accession>A0A2U9BCH9</accession>
<evidence type="ECO:0000256" key="3">
    <source>
        <dbReference type="ARBA" id="ARBA00023128"/>
    </source>
</evidence>
<dbReference type="Pfam" id="PF08583">
    <property type="entry name" value="Cmc1"/>
    <property type="match status" value="1"/>
</dbReference>
<evidence type="ECO:0000256" key="2">
    <source>
        <dbReference type="ARBA" id="ARBA00007347"/>
    </source>
</evidence>
<comment type="subcellular location">
    <subcellularLocation>
        <location evidence="1 5">Mitochondrion</location>
    </subcellularLocation>
</comment>
<sequence length="79" mass="9670">MHPDLSPHLHTDECNELINQLRQCHMQHNVMKFFGTCNEVDRAMRHCMKKERLEKRERSKQHAKEMKRRLKEGPKEEQF</sequence>
<dbReference type="OMA" id="CHKEHNF"/>
<evidence type="ECO:0000256" key="4">
    <source>
        <dbReference type="ARBA" id="ARBA00023157"/>
    </source>
</evidence>
<dbReference type="PANTHER" id="PTHR22977:SF1">
    <property type="entry name" value="COX ASSEMBLY MITOCHONDRIAL PROTEIN 2 HOMOLOG"/>
    <property type="match status" value="1"/>
</dbReference>
<keyword evidence="3 5" id="KW-0496">Mitochondrion</keyword>
<feature type="compositionally biased region" description="Basic and acidic residues" evidence="6">
    <location>
        <begin position="53"/>
        <end position="64"/>
    </location>
</feature>
<dbReference type="Proteomes" id="UP000246464">
    <property type="component" value="Chromosome 5"/>
</dbReference>
<dbReference type="EMBL" id="CP026247">
    <property type="protein sequence ID" value="AWP01677.1"/>
    <property type="molecule type" value="Genomic_DNA"/>
</dbReference>
<organism evidence="7 8">
    <name type="scientific">Scophthalmus maximus</name>
    <name type="common">Turbot</name>
    <name type="synonym">Psetta maxima</name>
    <dbReference type="NCBI Taxonomy" id="52904"/>
    <lineage>
        <taxon>Eukaryota</taxon>
        <taxon>Metazoa</taxon>
        <taxon>Chordata</taxon>
        <taxon>Craniata</taxon>
        <taxon>Vertebrata</taxon>
        <taxon>Euteleostomi</taxon>
        <taxon>Actinopterygii</taxon>
        <taxon>Neopterygii</taxon>
        <taxon>Teleostei</taxon>
        <taxon>Neoteleostei</taxon>
        <taxon>Acanthomorphata</taxon>
        <taxon>Carangaria</taxon>
        <taxon>Pleuronectiformes</taxon>
        <taxon>Pleuronectoidei</taxon>
        <taxon>Scophthalmidae</taxon>
        <taxon>Scophthalmus</taxon>
    </lineage>
</organism>
<proteinExistence type="inferred from homology"/>
<dbReference type="InterPro" id="IPR013892">
    <property type="entry name" value="Cyt_c_biogenesis_Cmc1-like"/>
</dbReference>
<keyword evidence="4" id="KW-1015">Disulfide bond</keyword>
<protein>
    <recommendedName>
        <fullName evidence="5">COX assembly mitochondrial protein</fullName>
    </recommendedName>
</protein>
<feature type="region of interest" description="Disordered" evidence="6">
    <location>
        <begin position="53"/>
        <end position="79"/>
    </location>
</feature>
<evidence type="ECO:0000313" key="8">
    <source>
        <dbReference type="Proteomes" id="UP000246464"/>
    </source>
</evidence>
<reference evidence="7 8" key="1">
    <citation type="submission" date="2017-12" db="EMBL/GenBank/DDBJ databases">
        <title>Integrating genomic resources of turbot (Scophthalmus maximus) in depth evaluation of genetic and physical mapping variation across individuals.</title>
        <authorList>
            <person name="Martinez P."/>
        </authorList>
    </citation>
    <scope>NUCLEOTIDE SEQUENCE [LARGE SCALE GENOMIC DNA]</scope>
</reference>
<dbReference type="AlphaFoldDB" id="A0A2U9BCH9"/>
<gene>
    <name evidence="7" type="ORF">SMAX5B_012467</name>
</gene>